<feature type="domain" description="Anthrax toxin edema factor central" evidence="1">
    <location>
        <begin position="8"/>
        <end position="127"/>
    </location>
</feature>
<dbReference type="RefSeq" id="WP_145172355.1">
    <property type="nucleotide sequence ID" value="NZ_CP036525.1"/>
</dbReference>
<dbReference type="InterPro" id="IPR035099">
    <property type="entry name" value="Anthrax_toxin_C-terminal"/>
</dbReference>
<dbReference type="SUPFAM" id="SSF81298">
    <property type="entry name" value="Adenylylcyclase toxin (the edema factor)"/>
    <property type="match status" value="1"/>
</dbReference>
<name>A0A517NFS9_9BACT</name>
<keyword evidence="2" id="KW-0456">Lyase</keyword>
<keyword evidence="3" id="KW-1185">Reference proteome</keyword>
<evidence type="ECO:0000259" key="1">
    <source>
        <dbReference type="Pfam" id="PF03497"/>
    </source>
</evidence>
<evidence type="ECO:0000313" key="3">
    <source>
        <dbReference type="Proteomes" id="UP000318538"/>
    </source>
</evidence>
<dbReference type="EMBL" id="CP036525">
    <property type="protein sequence ID" value="QDT05974.1"/>
    <property type="molecule type" value="Genomic_DNA"/>
</dbReference>
<proteinExistence type="predicted"/>
<protein>
    <submittedName>
        <fullName evidence="2">Calmodulin-sensitive adenylate cyclase</fullName>
        <ecNumber evidence="2">4.6.1.1</ecNumber>
    </submittedName>
</protein>
<dbReference type="GO" id="GO:0005576">
    <property type="term" value="C:extracellular region"/>
    <property type="evidence" value="ECO:0007669"/>
    <property type="project" value="InterPro"/>
</dbReference>
<dbReference type="AlphaFoldDB" id="A0A517NFS9"/>
<accession>A0A517NFS9</accession>
<dbReference type="GO" id="GO:0008294">
    <property type="term" value="F:calcium- and calmodulin-responsive adenylate cyclase activity"/>
    <property type="evidence" value="ECO:0007669"/>
    <property type="project" value="InterPro"/>
</dbReference>
<dbReference type="Gene3D" id="3.90.1760.10">
    <property type="entry name" value="Anthrax toxin, edema factor, central domain"/>
    <property type="match status" value="1"/>
</dbReference>
<organism evidence="2 3">
    <name type="scientific">Rubripirellula lacrimiformis</name>
    <dbReference type="NCBI Taxonomy" id="1930273"/>
    <lineage>
        <taxon>Bacteria</taxon>
        <taxon>Pseudomonadati</taxon>
        <taxon>Planctomycetota</taxon>
        <taxon>Planctomycetia</taxon>
        <taxon>Pirellulales</taxon>
        <taxon>Pirellulaceae</taxon>
        <taxon>Rubripirellula</taxon>
    </lineage>
</organism>
<sequence length="364" mass="39762">MIENTFTASQRSGMPLSHAGCFQQIANALNCMIASRSVGIYATGLILENYASKGFQVKTKSCNWGPMAGFVLSDPRFSKNGAKAVVSQRQSTHKALSHGAGEMPVYITDRRRQELESLGCMNRIGGNINAMVYSAHPRDSRNTMQFVLQRKISGVPGSNGLHMWAVCYDRNQTAMPSSPTARSSAGNDGALLPVMALVDPDCPAGVRGTYRSAMTGDYDLWGIWPAASDYKPRGLDRRPVPESERRPLSYKTFAKHEDANLGNITGRGIQVKDRLNAAIRAAGYTGGNMVHHSDETGRPQVFEVEMEFIAFIPGQDGQARFVETMTDFRVLMKQCVADYSISLNGAWQRALGFGASVGGSYEWP</sequence>
<evidence type="ECO:0000313" key="2">
    <source>
        <dbReference type="EMBL" id="QDT05974.1"/>
    </source>
</evidence>
<dbReference type="Proteomes" id="UP000318538">
    <property type="component" value="Chromosome"/>
</dbReference>
<dbReference type="EC" id="4.6.1.1" evidence="2"/>
<dbReference type="InterPro" id="IPR037017">
    <property type="entry name" value="Anthrax_toxin_edema_cen_sf"/>
</dbReference>
<reference evidence="2 3" key="1">
    <citation type="submission" date="2019-02" db="EMBL/GenBank/DDBJ databases">
        <title>Deep-cultivation of Planctomycetes and their phenomic and genomic characterization uncovers novel biology.</title>
        <authorList>
            <person name="Wiegand S."/>
            <person name="Jogler M."/>
            <person name="Boedeker C."/>
            <person name="Pinto D."/>
            <person name="Vollmers J."/>
            <person name="Rivas-Marin E."/>
            <person name="Kohn T."/>
            <person name="Peeters S.H."/>
            <person name="Heuer A."/>
            <person name="Rast P."/>
            <person name="Oberbeckmann S."/>
            <person name="Bunk B."/>
            <person name="Jeske O."/>
            <person name="Meyerdierks A."/>
            <person name="Storesund J.E."/>
            <person name="Kallscheuer N."/>
            <person name="Luecker S."/>
            <person name="Lage O.M."/>
            <person name="Pohl T."/>
            <person name="Merkel B.J."/>
            <person name="Hornburger P."/>
            <person name="Mueller R.-W."/>
            <person name="Bruemmer F."/>
            <person name="Labrenz M."/>
            <person name="Spormann A.M."/>
            <person name="Op den Camp H."/>
            <person name="Overmann J."/>
            <person name="Amann R."/>
            <person name="Jetten M.S.M."/>
            <person name="Mascher T."/>
            <person name="Medema M.H."/>
            <person name="Devos D.P."/>
            <person name="Kaster A.-K."/>
            <person name="Ovreas L."/>
            <person name="Rohde M."/>
            <person name="Galperin M.Y."/>
            <person name="Jogler C."/>
        </authorList>
    </citation>
    <scope>NUCLEOTIDE SEQUENCE [LARGE SCALE GENOMIC DNA]</scope>
    <source>
        <strain evidence="2 3">K22_7</strain>
    </source>
</reference>
<dbReference type="Pfam" id="PF03497">
    <property type="entry name" value="Anthrax_toxA"/>
    <property type="match status" value="1"/>
</dbReference>
<dbReference type="Gene3D" id="3.30.70.1720">
    <property type="match status" value="1"/>
</dbReference>
<dbReference type="KEGG" id="rlc:K227x_43810"/>
<dbReference type="OrthoDB" id="1550625at2"/>
<gene>
    <name evidence="2" type="primary">cya_4</name>
    <name evidence="2" type="ORF">K227x_43810</name>
</gene>
<dbReference type="InterPro" id="IPR005165">
    <property type="entry name" value="Anthrax_toxin_edema_cen"/>
</dbReference>